<accession>A0A397H257</accession>
<proteinExistence type="predicted"/>
<comment type="caution">
    <text evidence="1">The sequence shown here is derived from an EMBL/GenBank/DDBJ whole genome shotgun (WGS) entry which is preliminary data.</text>
</comment>
<organism evidence="1 2">
    <name type="scientific">Diversispora epigaea</name>
    <dbReference type="NCBI Taxonomy" id="1348612"/>
    <lineage>
        <taxon>Eukaryota</taxon>
        <taxon>Fungi</taxon>
        <taxon>Fungi incertae sedis</taxon>
        <taxon>Mucoromycota</taxon>
        <taxon>Glomeromycotina</taxon>
        <taxon>Glomeromycetes</taxon>
        <taxon>Diversisporales</taxon>
        <taxon>Diversisporaceae</taxon>
        <taxon>Diversispora</taxon>
    </lineage>
</organism>
<evidence type="ECO:0000313" key="1">
    <source>
        <dbReference type="EMBL" id="RHZ57141.1"/>
    </source>
</evidence>
<dbReference type="OrthoDB" id="2303435at2759"/>
<dbReference type="Proteomes" id="UP000266861">
    <property type="component" value="Unassembled WGS sequence"/>
</dbReference>
<protein>
    <submittedName>
        <fullName evidence="1">Uncharacterized protein</fullName>
    </submittedName>
</protein>
<keyword evidence="2" id="KW-1185">Reference proteome</keyword>
<reference evidence="1 2" key="1">
    <citation type="submission" date="2018-08" db="EMBL/GenBank/DDBJ databases">
        <title>Genome and evolution of the arbuscular mycorrhizal fungus Diversispora epigaea (formerly Glomus versiforme) and its bacterial endosymbionts.</title>
        <authorList>
            <person name="Sun X."/>
            <person name="Fei Z."/>
            <person name="Harrison M."/>
        </authorList>
    </citation>
    <scope>NUCLEOTIDE SEQUENCE [LARGE SCALE GENOMIC DNA]</scope>
    <source>
        <strain evidence="1 2">IT104</strain>
    </source>
</reference>
<evidence type="ECO:0000313" key="2">
    <source>
        <dbReference type="Proteomes" id="UP000266861"/>
    </source>
</evidence>
<gene>
    <name evidence="1" type="ORF">Glove_393g35</name>
</gene>
<dbReference type="AlphaFoldDB" id="A0A397H257"/>
<dbReference type="SUPFAM" id="SSF82171">
    <property type="entry name" value="DPP6 N-terminal domain-like"/>
    <property type="match status" value="1"/>
</dbReference>
<name>A0A397H257_9GLOM</name>
<sequence length="262" mass="28965">MELLAICRRLYLINPSTGAYKEYNSDDWSSTSAAVLVPSTKKVYVTTSFNNLWELSLTDNQTRKISWDGWGTCNALVAVPSDDEGGHKLFAFCHKLWLVDDPNTGHCTDFLGGYADIWTRVNAATVMGKNILATTSANNLWCIDTTAKEEPKKLGSGSDNWSTCRALVCVNDERILAFCYGLWEVNPNNGKCNPFFDGELANSPEAKRSWLSVKSATVIDNCVYVIVGSQLVELDTITKKVRELSKDNWGNTKALVSVKISA</sequence>
<dbReference type="EMBL" id="PQFF01000351">
    <property type="protein sequence ID" value="RHZ57141.1"/>
    <property type="molecule type" value="Genomic_DNA"/>
</dbReference>